<name>A0ABU1FVC4_9MICC</name>
<proteinExistence type="predicted"/>
<evidence type="ECO:0000313" key="2">
    <source>
        <dbReference type="EMBL" id="MDR5712619.1"/>
    </source>
</evidence>
<comment type="caution">
    <text evidence="2">The sequence shown here is derived from an EMBL/GenBank/DDBJ whole genome shotgun (WGS) entry which is preliminary data.</text>
</comment>
<evidence type="ECO:0000256" key="1">
    <source>
        <dbReference type="SAM" id="Phobius"/>
    </source>
</evidence>
<dbReference type="RefSeq" id="WP_310537991.1">
    <property type="nucleotide sequence ID" value="NZ_BAAAOC010000016.1"/>
</dbReference>
<keyword evidence="3" id="KW-1185">Reference proteome</keyword>
<keyword evidence="1" id="KW-0812">Transmembrane</keyword>
<keyword evidence="1" id="KW-0472">Membrane</keyword>
<feature type="transmembrane region" description="Helical" evidence="1">
    <location>
        <begin position="52"/>
        <end position="72"/>
    </location>
</feature>
<gene>
    <name evidence="2" type="ORF">RH857_10850</name>
</gene>
<dbReference type="EMBL" id="JAVKGT010000030">
    <property type="protein sequence ID" value="MDR5712619.1"/>
    <property type="molecule type" value="Genomic_DNA"/>
</dbReference>
<organism evidence="2 3">
    <name type="scientific">Nesterenkonia flava</name>
    <dbReference type="NCBI Taxonomy" id="469799"/>
    <lineage>
        <taxon>Bacteria</taxon>
        <taxon>Bacillati</taxon>
        <taxon>Actinomycetota</taxon>
        <taxon>Actinomycetes</taxon>
        <taxon>Micrococcales</taxon>
        <taxon>Micrococcaceae</taxon>
        <taxon>Nesterenkonia</taxon>
    </lineage>
</organism>
<evidence type="ECO:0008006" key="4">
    <source>
        <dbReference type="Google" id="ProtNLM"/>
    </source>
</evidence>
<accession>A0ABU1FVC4</accession>
<sequence>MPATTASRQPLPARLCLILGVVVTAASFVALLVILGFYFAGSSQHPQLFGTALWGFPVGFTLMCLYVIFSLGRRRRLSPA</sequence>
<dbReference type="Proteomes" id="UP001260872">
    <property type="component" value="Unassembled WGS sequence"/>
</dbReference>
<feature type="transmembrane region" description="Helical" evidence="1">
    <location>
        <begin position="15"/>
        <end position="40"/>
    </location>
</feature>
<keyword evidence="1" id="KW-1133">Transmembrane helix</keyword>
<evidence type="ECO:0000313" key="3">
    <source>
        <dbReference type="Proteomes" id="UP001260872"/>
    </source>
</evidence>
<reference evidence="3" key="1">
    <citation type="submission" date="2023-07" db="EMBL/GenBank/DDBJ databases">
        <title>Description of three actinobacteria isolated from air of manufacturing shop in a pharmaceutical factory.</title>
        <authorList>
            <person name="Zhang D.-F."/>
        </authorList>
    </citation>
    <scope>NUCLEOTIDE SEQUENCE [LARGE SCALE GENOMIC DNA]</scope>
    <source>
        <strain evidence="3">CCTCC AB 207010</strain>
    </source>
</reference>
<protein>
    <recommendedName>
        <fullName evidence="4">Multidrug ABC transporter ATPase</fullName>
    </recommendedName>
</protein>